<proteinExistence type="inferred from homology"/>
<evidence type="ECO:0000256" key="3">
    <source>
        <dbReference type="ARBA" id="ARBA00022801"/>
    </source>
</evidence>
<keyword evidence="2" id="KW-0479">Metal-binding</keyword>
<dbReference type="CDD" id="cd06231">
    <property type="entry name" value="M14_REP34-like"/>
    <property type="match status" value="1"/>
</dbReference>
<dbReference type="EMBL" id="CP047423">
    <property type="protein sequence ID" value="QPD02406.1"/>
    <property type="molecule type" value="Genomic_DNA"/>
</dbReference>
<dbReference type="InterPro" id="IPR055438">
    <property type="entry name" value="AstE_AspA_cat"/>
</dbReference>
<comment type="similarity">
    <text evidence="5">Belongs to the peptidase M14 family.</text>
</comment>
<keyword evidence="3" id="KW-0378">Hydrolase</keyword>
<gene>
    <name evidence="7" type="ORF">Nkreftii_000180</name>
</gene>
<reference evidence="7 8" key="1">
    <citation type="journal article" date="2020" name="ISME J.">
        <title>Enrichment and physiological characterization of a novel comammox Nitrospira indicates ammonium inhibition of complete nitrification.</title>
        <authorList>
            <person name="Sakoula D."/>
            <person name="Koch H."/>
            <person name="Frank J."/>
            <person name="Jetten M.S.M."/>
            <person name="van Kessel M.A.H.J."/>
            <person name="Lucker S."/>
        </authorList>
    </citation>
    <scope>NUCLEOTIDE SEQUENCE [LARGE SCALE GENOMIC DNA]</scope>
    <source>
        <strain evidence="7">Comreactor17</strain>
    </source>
</reference>
<evidence type="ECO:0000256" key="2">
    <source>
        <dbReference type="ARBA" id="ARBA00022723"/>
    </source>
</evidence>
<evidence type="ECO:0000259" key="6">
    <source>
        <dbReference type="PROSITE" id="PS52035"/>
    </source>
</evidence>
<dbReference type="InterPro" id="IPR053138">
    <property type="entry name" value="N-alpha-Ac-DABA_deacetylase"/>
</dbReference>
<protein>
    <recommendedName>
        <fullName evidence="6">Peptidase M14 domain-containing protein</fullName>
    </recommendedName>
</protein>
<dbReference type="AlphaFoldDB" id="A0A7S8FAW4"/>
<dbReference type="GO" id="GO:0008270">
    <property type="term" value="F:zinc ion binding"/>
    <property type="evidence" value="ECO:0007669"/>
    <property type="project" value="InterPro"/>
</dbReference>
<dbReference type="GO" id="GO:0006508">
    <property type="term" value="P:proteolysis"/>
    <property type="evidence" value="ECO:0007669"/>
    <property type="project" value="InterPro"/>
</dbReference>
<dbReference type="Pfam" id="PF24827">
    <property type="entry name" value="AstE_AspA_cat"/>
    <property type="match status" value="1"/>
</dbReference>
<dbReference type="PROSITE" id="PS52035">
    <property type="entry name" value="PEPTIDASE_M14"/>
    <property type="match status" value="1"/>
</dbReference>
<accession>A0A7S8FAW4</accession>
<evidence type="ECO:0000256" key="5">
    <source>
        <dbReference type="PROSITE-ProRule" id="PRU01379"/>
    </source>
</evidence>
<dbReference type="InterPro" id="IPR000834">
    <property type="entry name" value="Peptidase_M14"/>
</dbReference>
<dbReference type="GO" id="GO:0016788">
    <property type="term" value="F:hydrolase activity, acting on ester bonds"/>
    <property type="evidence" value="ECO:0007669"/>
    <property type="project" value="InterPro"/>
</dbReference>
<sequence>MPPDYFKPDACDTTRIGISLKQPDSHGAPSLMNLAALRQYTHLVERVRLAVSMDREARLGLHEITAAGKIYEFMQVVLGSGAPRRVLLSAGIHGDELAGVEALCEWLESHAYMKFLYRWDITMLPCLNPWGYEHGTRENGDGRDLNREFNSSRPPQEVLFVQSVLQQRFDLSLELHGDEDSAGYYLYETVQPGADIGHRVLEQIRTVMPVNLDTTIDAKSADGGVIARPLEPGTHSWWPMARYGFAQGIPCSLTLEAGQSPLQRQVQAHLQAIEAALGLCS</sequence>
<dbReference type="GO" id="GO:0004181">
    <property type="term" value="F:metallocarboxypeptidase activity"/>
    <property type="evidence" value="ECO:0007669"/>
    <property type="project" value="InterPro"/>
</dbReference>
<feature type="active site" description="Proton donor/acceptor" evidence="5">
    <location>
        <position position="256"/>
    </location>
</feature>
<dbReference type="Proteomes" id="UP000593737">
    <property type="component" value="Chromosome"/>
</dbReference>
<feature type="domain" description="Peptidase M14" evidence="6">
    <location>
        <begin position="39"/>
        <end position="280"/>
    </location>
</feature>
<evidence type="ECO:0000313" key="7">
    <source>
        <dbReference type="EMBL" id="QPD02406.1"/>
    </source>
</evidence>
<dbReference type="PANTHER" id="PTHR37326:SF1">
    <property type="entry name" value="BLL3975 PROTEIN"/>
    <property type="match status" value="1"/>
</dbReference>
<evidence type="ECO:0000313" key="8">
    <source>
        <dbReference type="Proteomes" id="UP000593737"/>
    </source>
</evidence>
<comment type="cofactor">
    <cofactor evidence="1">
        <name>Zn(2+)</name>
        <dbReference type="ChEBI" id="CHEBI:29105"/>
    </cofactor>
</comment>
<dbReference type="PANTHER" id="PTHR37326">
    <property type="entry name" value="BLL3975 PROTEIN"/>
    <property type="match status" value="1"/>
</dbReference>
<evidence type="ECO:0000256" key="4">
    <source>
        <dbReference type="ARBA" id="ARBA00022833"/>
    </source>
</evidence>
<keyword evidence="4" id="KW-0862">Zinc</keyword>
<dbReference type="SUPFAM" id="SSF53187">
    <property type="entry name" value="Zn-dependent exopeptidases"/>
    <property type="match status" value="1"/>
</dbReference>
<dbReference type="KEGG" id="nkf:Nkreftii_000180"/>
<name>A0A7S8FAW4_9BACT</name>
<evidence type="ECO:0000256" key="1">
    <source>
        <dbReference type="ARBA" id="ARBA00001947"/>
    </source>
</evidence>
<dbReference type="Gene3D" id="3.40.630.10">
    <property type="entry name" value="Zn peptidases"/>
    <property type="match status" value="1"/>
</dbReference>
<organism evidence="7 8">
    <name type="scientific">Candidatus Nitrospira kreftii</name>
    <dbReference type="NCBI Taxonomy" id="2652173"/>
    <lineage>
        <taxon>Bacteria</taxon>
        <taxon>Pseudomonadati</taxon>
        <taxon>Nitrospirota</taxon>
        <taxon>Nitrospiria</taxon>
        <taxon>Nitrospirales</taxon>
        <taxon>Nitrospiraceae</taxon>
        <taxon>Nitrospira</taxon>
    </lineage>
</organism>